<name>A0A6G2DEQ4_STREE</name>
<feature type="non-terminal residue" evidence="2">
    <location>
        <position position="1"/>
    </location>
</feature>
<organism evidence="2 3">
    <name type="scientific">Streptococcus pneumoniae</name>
    <dbReference type="NCBI Taxonomy" id="1313"/>
    <lineage>
        <taxon>Bacteria</taxon>
        <taxon>Bacillati</taxon>
        <taxon>Bacillota</taxon>
        <taxon>Bacilli</taxon>
        <taxon>Lactobacillales</taxon>
        <taxon>Streptococcaceae</taxon>
        <taxon>Streptococcus</taxon>
    </lineage>
</organism>
<accession>A0A6G2DEQ4</accession>
<dbReference type="SUPFAM" id="SSF49785">
    <property type="entry name" value="Galactose-binding domain-like"/>
    <property type="match status" value="1"/>
</dbReference>
<evidence type="ECO:0000313" key="3">
    <source>
        <dbReference type="Proteomes" id="UP000483094"/>
    </source>
</evidence>
<dbReference type="GO" id="GO:0008239">
    <property type="term" value="F:dipeptidyl-peptidase activity"/>
    <property type="evidence" value="ECO:0007669"/>
    <property type="project" value="InterPro"/>
</dbReference>
<feature type="domain" description="Xaa-Pro dipeptidyl-peptidase C-terminal" evidence="1">
    <location>
        <begin position="1"/>
        <end position="115"/>
    </location>
</feature>
<dbReference type="Proteomes" id="UP000483094">
    <property type="component" value="Unassembled WGS sequence"/>
</dbReference>
<gene>
    <name evidence="2" type="ORF">GM540_14025</name>
</gene>
<evidence type="ECO:0000259" key="1">
    <source>
        <dbReference type="Pfam" id="PF08530"/>
    </source>
</evidence>
<dbReference type="Gene3D" id="2.60.120.260">
    <property type="entry name" value="Galactose-binding domain-like"/>
    <property type="match status" value="1"/>
</dbReference>
<protein>
    <submittedName>
        <fullName evidence="2">Xaa-Pro dipeptidyl-peptidase</fullName>
    </submittedName>
</protein>
<comment type="caution">
    <text evidence="2">The sequence shown here is derived from an EMBL/GenBank/DDBJ whole genome shotgun (WGS) entry which is preliminary data.</text>
</comment>
<dbReference type="InterPro" id="IPR013736">
    <property type="entry name" value="Xaa-Pro_dipept_C"/>
</dbReference>
<dbReference type="InterPro" id="IPR008979">
    <property type="entry name" value="Galactose-bd-like_sf"/>
</dbReference>
<dbReference type="Pfam" id="PF08530">
    <property type="entry name" value="PepX_C"/>
    <property type="match status" value="1"/>
</dbReference>
<dbReference type="AlphaFoldDB" id="A0A6G2DEQ4"/>
<proteinExistence type="predicted"/>
<feature type="non-terminal residue" evidence="2">
    <location>
        <position position="115"/>
    </location>
</feature>
<dbReference type="EMBL" id="WNHQ01001723">
    <property type="protein sequence ID" value="MTV75060.1"/>
    <property type="molecule type" value="Genomic_DNA"/>
</dbReference>
<sequence length="115" mass="13386">QLNLRIKSSTNKGLLSAQLLEFGQKKYLQPYPAILSARTIDNGRYHMLENLCELPFRPEAQRVVTKGYLNLQNRNDLLLVEDITADEWMDVQFELQPTIYKLKEGDTLRLVLYTT</sequence>
<reference evidence="2 3" key="1">
    <citation type="submission" date="2019-11" db="EMBL/GenBank/DDBJ databases">
        <title>Growth characteristics of pneumococcus vary with the chemical composition of the capsule and with environmental conditions.</title>
        <authorList>
            <person name="Tothpal A."/>
            <person name="Desobry K."/>
            <person name="Joshi S."/>
            <person name="Wyllie A.L."/>
            <person name="Weinberger D.M."/>
        </authorList>
    </citation>
    <scope>NUCLEOTIDE SEQUENCE [LARGE SCALE GENOMIC DNA]</scope>
    <source>
        <strain evidence="3">pnumococcus19F</strain>
    </source>
</reference>
<evidence type="ECO:0000313" key="2">
    <source>
        <dbReference type="EMBL" id="MTV75060.1"/>
    </source>
</evidence>